<feature type="compositionally biased region" description="Low complexity" evidence="10">
    <location>
        <begin position="31"/>
        <end position="40"/>
    </location>
</feature>
<dbReference type="Gene3D" id="3.10.20.310">
    <property type="entry name" value="membrane protein fhac"/>
    <property type="match status" value="1"/>
</dbReference>
<sequence>MGRLIVARLAHFAMGLFNNSPRANAAQARKQNRRVQQARPRPMPAPAPVARKPAVTASRASQRVNRRVDAPRAGVKPAVHVPRAGLKQLVAAVPRVGARGRRFFSLAARLAIAVTLAWGVLLAVQAGYQYVTTSARFEAKSLVFQATPHVPVDRLQSLLGLEPGTNILAVDTDALQAKIAAEPWVKRASVQRSLPDTLIVEVEEHEAAAALLSGYFYLIDRDGVPFKRLEEGERGELPVITGIDREQLVAGDARAQTAIRRGLAALTAYQQAPRPRLSEVHVDEGGSVALYTAKTGAALRLGRGEVEPKLARFDALRAALGERAEQLAVVHLDLEAAPGTPERVVASFLDADAEAAVLARGAGAHKPVSKDIAQEPAAPAQAASQPAGPAKAKSKKKKKAASGNKFASGIPKYD</sequence>
<feature type="domain" description="POTRA" evidence="11">
    <location>
        <begin position="137"/>
        <end position="205"/>
    </location>
</feature>
<comment type="similarity">
    <text evidence="9">Belongs to the FtsQ/DivIB family. FtsQ subfamily.</text>
</comment>
<comment type="subcellular location">
    <subcellularLocation>
        <location evidence="9">Cell membrane</location>
        <topology evidence="9">Single-pass type II membrane protein</topology>
    </subcellularLocation>
    <subcellularLocation>
        <location evidence="1">Membrane</location>
    </subcellularLocation>
    <text evidence="9">Localizes to the division septum.</text>
</comment>
<dbReference type="Pfam" id="PF03799">
    <property type="entry name" value="FtsQ_DivIB_C"/>
    <property type="match status" value="1"/>
</dbReference>
<proteinExistence type="inferred from homology"/>
<dbReference type="InterPro" id="IPR026579">
    <property type="entry name" value="FtsQ"/>
</dbReference>
<evidence type="ECO:0000313" key="12">
    <source>
        <dbReference type="EMBL" id="WAS92695.1"/>
    </source>
</evidence>
<keyword evidence="4 9" id="KW-0132">Cell division</keyword>
<evidence type="ECO:0000256" key="5">
    <source>
        <dbReference type="ARBA" id="ARBA00022692"/>
    </source>
</evidence>
<evidence type="ECO:0000256" key="4">
    <source>
        <dbReference type="ARBA" id="ARBA00022618"/>
    </source>
</evidence>
<keyword evidence="3" id="KW-0997">Cell inner membrane</keyword>
<name>A0ABY7H0R4_9BACT</name>
<dbReference type="InterPro" id="IPR005548">
    <property type="entry name" value="Cell_div_FtsQ/DivIB_C"/>
</dbReference>
<protein>
    <recommendedName>
        <fullName evidence="9">Cell division protein FtsQ</fullName>
    </recommendedName>
</protein>
<dbReference type="RefSeq" id="WP_269035052.1">
    <property type="nucleotide sequence ID" value="NZ_CP114040.1"/>
</dbReference>
<dbReference type="EMBL" id="CP114040">
    <property type="protein sequence ID" value="WAS92695.1"/>
    <property type="molecule type" value="Genomic_DNA"/>
</dbReference>
<dbReference type="InterPro" id="IPR045335">
    <property type="entry name" value="FtsQ_C_sf"/>
</dbReference>
<dbReference type="Proteomes" id="UP001164459">
    <property type="component" value="Chromosome"/>
</dbReference>
<feature type="region of interest" description="Disordered" evidence="10">
    <location>
        <begin position="367"/>
        <end position="414"/>
    </location>
</feature>
<dbReference type="Pfam" id="PF08478">
    <property type="entry name" value="POTRA_1"/>
    <property type="match status" value="1"/>
</dbReference>
<keyword evidence="8 9" id="KW-0131">Cell cycle</keyword>
<dbReference type="PANTHER" id="PTHR35851:SF1">
    <property type="entry name" value="CELL DIVISION PROTEIN FTSQ"/>
    <property type="match status" value="1"/>
</dbReference>
<keyword evidence="5 9" id="KW-0812">Transmembrane</keyword>
<dbReference type="PANTHER" id="PTHR35851">
    <property type="entry name" value="CELL DIVISION PROTEIN FTSQ"/>
    <property type="match status" value="1"/>
</dbReference>
<feature type="region of interest" description="Disordered" evidence="10">
    <location>
        <begin position="31"/>
        <end position="69"/>
    </location>
</feature>
<organism evidence="12 13">
    <name type="scientific">Nannocystis punicea</name>
    <dbReference type="NCBI Taxonomy" id="2995304"/>
    <lineage>
        <taxon>Bacteria</taxon>
        <taxon>Pseudomonadati</taxon>
        <taxon>Myxococcota</taxon>
        <taxon>Polyangia</taxon>
        <taxon>Nannocystales</taxon>
        <taxon>Nannocystaceae</taxon>
        <taxon>Nannocystis</taxon>
    </lineage>
</organism>
<evidence type="ECO:0000256" key="8">
    <source>
        <dbReference type="ARBA" id="ARBA00023306"/>
    </source>
</evidence>
<accession>A0ABY7H0R4</accession>
<evidence type="ECO:0000259" key="11">
    <source>
        <dbReference type="PROSITE" id="PS51779"/>
    </source>
</evidence>
<evidence type="ECO:0000256" key="9">
    <source>
        <dbReference type="HAMAP-Rule" id="MF_00911"/>
    </source>
</evidence>
<keyword evidence="6 9" id="KW-1133">Transmembrane helix</keyword>
<evidence type="ECO:0000256" key="2">
    <source>
        <dbReference type="ARBA" id="ARBA00022475"/>
    </source>
</evidence>
<reference evidence="12" key="1">
    <citation type="submission" date="2022-11" db="EMBL/GenBank/DDBJ databases">
        <title>Minimal conservation of predation-associated metabolite biosynthetic gene clusters underscores biosynthetic potential of Myxococcota including descriptions for ten novel species: Archangium lansinium sp. nov., Myxococcus landrumus sp. nov., Nannocystis bai.</title>
        <authorList>
            <person name="Ahearne A."/>
            <person name="Stevens C."/>
            <person name="Dowd S."/>
        </authorList>
    </citation>
    <scope>NUCLEOTIDE SEQUENCE</scope>
    <source>
        <strain evidence="12">Fl3</strain>
    </source>
</reference>
<comment type="function">
    <text evidence="9">Essential cell division protein.</text>
</comment>
<dbReference type="Gene3D" id="3.40.50.11690">
    <property type="entry name" value="Cell division protein FtsQ/DivIB"/>
    <property type="match status" value="1"/>
</dbReference>
<keyword evidence="13" id="KW-1185">Reference proteome</keyword>
<evidence type="ECO:0000256" key="6">
    <source>
        <dbReference type="ARBA" id="ARBA00022989"/>
    </source>
</evidence>
<evidence type="ECO:0000256" key="7">
    <source>
        <dbReference type="ARBA" id="ARBA00023136"/>
    </source>
</evidence>
<dbReference type="InterPro" id="IPR013685">
    <property type="entry name" value="POTRA_FtsQ_type"/>
</dbReference>
<evidence type="ECO:0000313" key="13">
    <source>
        <dbReference type="Proteomes" id="UP001164459"/>
    </source>
</evidence>
<feature type="compositionally biased region" description="Low complexity" evidence="10">
    <location>
        <begin position="374"/>
        <end position="391"/>
    </location>
</feature>
<dbReference type="InterPro" id="IPR034746">
    <property type="entry name" value="POTRA"/>
</dbReference>
<gene>
    <name evidence="9" type="primary">ftsQ</name>
    <name evidence="12" type="ORF">O0S08_41475</name>
</gene>
<dbReference type="PROSITE" id="PS51779">
    <property type="entry name" value="POTRA"/>
    <property type="match status" value="1"/>
</dbReference>
<evidence type="ECO:0000256" key="1">
    <source>
        <dbReference type="ARBA" id="ARBA00004370"/>
    </source>
</evidence>
<evidence type="ECO:0000256" key="3">
    <source>
        <dbReference type="ARBA" id="ARBA00022519"/>
    </source>
</evidence>
<keyword evidence="2 9" id="KW-1003">Cell membrane</keyword>
<keyword evidence="7 9" id="KW-0472">Membrane</keyword>
<dbReference type="HAMAP" id="MF_00911">
    <property type="entry name" value="FtsQ_subfam"/>
    <property type="match status" value="1"/>
</dbReference>
<feature type="compositionally biased region" description="Low complexity" evidence="10">
    <location>
        <begin position="401"/>
        <end position="414"/>
    </location>
</feature>
<evidence type="ECO:0000256" key="10">
    <source>
        <dbReference type="SAM" id="MobiDB-lite"/>
    </source>
</evidence>